<dbReference type="Proteomes" id="UP001595548">
    <property type="component" value="Unassembled WGS sequence"/>
</dbReference>
<gene>
    <name evidence="3" type="ORF">ACFOEB_00085</name>
</gene>
<protein>
    <submittedName>
        <fullName evidence="3">Polysaccharide lyase family 7 protein</fullName>
    </submittedName>
</protein>
<dbReference type="GO" id="GO:0016829">
    <property type="term" value="F:lyase activity"/>
    <property type="evidence" value="ECO:0007669"/>
    <property type="project" value="UniProtKB-KW"/>
</dbReference>
<dbReference type="RefSeq" id="WP_382413422.1">
    <property type="nucleotide sequence ID" value="NZ_AP031500.1"/>
</dbReference>
<feature type="domain" description="Alginate lyase 2" evidence="2">
    <location>
        <begin position="53"/>
        <end position="362"/>
    </location>
</feature>
<evidence type="ECO:0000259" key="2">
    <source>
        <dbReference type="Pfam" id="PF08787"/>
    </source>
</evidence>
<keyword evidence="1" id="KW-0732">Signal</keyword>
<evidence type="ECO:0000313" key="4">
    <source>
        <dbReference type="Proteomes" id="UP001595548"/>
    </source>
</evidence>
<dbReference type="InterPro" id="IPR013320">
    <property type="entry name" value="ConA-like_dom_sf"/>
</dbReference>
<dbReference type="EMBL" id="JBHRTL010000001">
    <property type="protein sequence ID" value="MFC3153586.1"/>
    <property type="molecule type" value="Genomic_DNA"/>
</dbReference>
<dbReference type="PROSITE" id="PS51257">
    <property type="entry name" value="PROKAR_LIPOPROTEIN"/>
    <property type="match status" value="1"/>
</dbReference>
<sequence>MIINLKKSMRSVPVVVVAVVSSFTLLTACEAPPKKSAYTAEDLAGKRIPGSVMDLSHWKITLPMDSNRDGKIDEVEPPSISRLLEPRFFYANESGGVVFTAPNKAKTTSGSTNTRSELRQMIDPQGSKTKAPGNNFALAAHSKASRYGSIGGRLSATLAVNHVAVEAKNPDKKPAFSVVVGQIHAGKDDSMARGFGYGNEPLKIYYKKWPNHDRGSVFWTYERNLEKDDANRTDIAYPVWGNVWDSSQDPGGQGLSLGETFSYTVDVDGNVMKLTFEAAGKPKVEYAVDLSNNVDPNGKVDELDNPRGYSGDWFYFKAGAYNQCSSKDQDGMWYAGCAGSGVWEEDSRAGHYAQVTFSSITLD</sequence>
<comment type="caution">
    <text evidence="3">The sequence shown here is derived from an EMBL/GenBank/DDBJ whole genome shotgun (WGS) entry which is preliminary data.</text>
</comment>
<feature type="chain" id="PRO_5045534065" evidence="1">
    <location>
        <begin position="29"/>
        <end position="363"/>
    </location>
</feature>
<accession>A0ABV7HL50</accession>
<feature type="signal peptide" evidence="1">
    <location>
        <begin position="1"/>
        <end position="28"/>
    </location>
</feature>
<dbReference type="Gene3D" id="2.60.120.200">
    <property type="match status" value="1"/>
</dbReference>
<evidence type="ECO:0000256" key="1">
    <source>
        <dbReference type="SAM" id="SignalP"/>
    </source>
</evidence>
<evidence type="ECO:0000313" key="3">
    <source>
        <dbReference type="EMBL" id="MFC3153586.1"/>
    </source>
</evidence>
<dbReference type="Pfam" id="PF08787">
    <property type="entry name" value="Alginate_lyase2"/>
    <property type="match status" value="1"/>
</dbReference>
<reference evidence="4" key="1">
    <citation type="journal article" date="2019" name="Int. J. Syst. Evol. Microbiol.">
        <title>The Global Catalogue of Microorganisms (GCM) 10K type strain sequencing project: providing services to taxonomists for standard genome sequencing and annotation.</title>
        <authorList>
            <consortium name="The Broad Institute Genomics Platform"/>
            <consortium name="The Broad Institute Genome Sequencing Center for Infectious Disease"/>
            <person name="Wu L."/>
            <person name="Ma J."/>
        </authorList>
    </citation>
    <scope>NUCLEOTIDE SEQUENCE [LARGE SCALE GENOMIC DNA]</scope>
    <source>
        <strain evidence="4">KCTC 52141</strain>
    </source>
</reference>
<dbReference type="InterPro" id="IPR014895">
    <property type="entry name" value="Alginate_lyase_2"/>
</dbReference>
<keyword evidence="3" id="KW-0456">Lyase</keyword>
<organism evidence="3 4">
    <name type="scientific">Gilvimarinus japonicus</name>
    <dbReference type="NCBI Taxonomy" id="1796469"/>
    <lineage>
        <taxon>Bacteria</taxon>
        <taxon>Pseudomonadati</taxon>
        <taxon>Pseudomonadota</taxon>
        <taxon>Gammaproteobacteria</taxon>
        <taxon>Cellvibrionales</taxon>
        <taxon>Cellvibrionaceae</taxon>
        <taxon>Gilvimarinus</taxon>
    </lineage>
</organism>
<keyword evidence="4" id="KW-1185">Reference proteome</keyword>
<name>A0ABV7HL50_9GAMM</name>
<dbReference type="SUPFAM" id="SSF49899">
    <property type="entry name" value="Concanavalin A-like lectins/glucanases"/>
    <property type="match status" value="1"/>
</dbReference>
<proteinExistence type="predicted"/>